<gene>
    <name evidence="19" type="ORF">H9816_03005</name>
</gene>
<keyword evidence="8" id="KW-0625">Polysaccharide transport</keyword>
<evidence type="ECO:0000313" key="20">
    <source>
        <dbReference type="Proteomes" id="UP000824014"/>
    </source>
</evidence>
<evidence type="ECO:0000256" key="2">
    <source>
        <dbReference type="ARBA" id="ARBA00009450"/>
    </source>
</evidence>
<evidence type="ECO:0000256" key="5">
    <source>
        <dbReference type="ARBA" id="ARBA00022597"/>
    </source>
</evidence>
<dbReference type="EMBL" id="DXCC01000008">
    <property type="protein sequence ID" value="HIZ14868.1"/>
    <property type="molecule type" value="Genomic_DNA"/>
</dbReference>
<evidence type="ECO:0000256" key="10">
    <source>
        <dbReference type="ARBA" id="ARBA00023114"/>
    </source>
</evidence>
<comment type="caution">
    <text evidence="19">The sequence shown here is derived from an EMBL/GenBank/DDBJ whole genome shotgun (WGS) entry which is preliminary data.</text>
</comment>
<evidence type="ECO:0000256" key="16">
    <source>
        <dbReference type="SAM" id="SignalP"/>
    </source>
</evidence>
<dbReference type="Gene3D" id="3.30.1950.10">
    <property type="entry name" value="wza like domain"/>
    <property type="match status" value="1"/>
</dbReference>
<keyword evidence="4" id="KW-1134">Transmembrane beta strand</keyword>
<reference evidence="19" key="2">
    <citation type="submission" date="2021-04" db="EMBL/GenBank/DDBJ databases">
        <authorList>
            <person name="Gilroy R."/>
        </authorList>
    </citation>
    <scope>NUCLEOTIDE SEQUENCE</scope>
    <source>
        <strain evidence="19">ChiHjej11B10-19426</strain>
    </source>
</reference>
<evidence type="ECO:0000256" key="15">
    <source>
        <dbReference type="SAM" id="Phobius"/>
    </source>
</evidence>
<dbReference type="Proteomes" id="UP000824014">
    <property type="component" value="Unassembled WGS sequence"/>
</dbReference>
<dbReference type="InterPro" id="IPR049712">
    <property type="entry name" value="Poly_export"/>
</dbReference>
<proteinExistence type="inferred from homology"/>
<keyword evidence="5" id="KW-0762">Sugar transport</keyword>
<evidence type="ECO:0000256" key="12">
    <source>
        <dbReference type="ARBA" id="ARBA00023139"/>
    </source>
</evidence>
<evidence type="ECO:0000259" key="18">
    <source>
        <dbReference type="Pfam" id="PF22461"/>
    </source>
</evidence>
<dbReference type="GO" id="GO:0009279">
    <property type="term" value="C:cell outer membrane"/>
    <property type="evidence" value="ECO:0007669"/>
    <property type="project" value="UniProtKB-SubCell"/>
</dbReference>
<dbReference type="InterPro" id="IPR054765">
    <property type="entry name" value="SLBB_dom"/>
</dbReference>
<dbReference type="Pfam" id="PF22461">
    <property type="entry name" value="SLBB_2"/>
    <property type="match status" value="1"/>
</dbReference>
<keyword evidence="13" id="KW-0998">Cell outer membrane</keyword>
<comment type="similarity">
    <text evidence="2">Belongs to the BexD/CtrA/VexA family.</text>
</comment>
<dbReference type="Pfam" id="PF02563">
    <property type="entry name" value="Poly_export"/>
    <property type="match status" value="1"/>
</dbReference>
<feature type="transmembrane region" description="Helical" evidence="15">
    <location>
        <begin position="240"/>
        <end position="261"/>
    </location>
</feature>
<evidence type="ECO:0000256" key="7">
    <source>
        <dbReference type="ARBA" id="ARBA00022729"/>
    </source>
</evidence>
<keyword evidence="7 16" id="KW-0732">Signal</keyword>
<feature type="signal peptide" evidence="16">
    <location>
        <begin position="1"/>
        <end position="22"/>
    </location>
</feature>
<dbReference type="PROSITE" id="PS51257">
    <property type="entry name" value="PROKAR_LIPOPROTEIN"/>
    <property type="match status" value="1"/>
</dbReference>
<dbReference type="PANTHER" id="PTHR33619:SF3">
    <property type="entry name" value="POLYSACCHARIDE EXPORT PROTEIN GFCE-RELATED"/>
    <property type="match status" value="1"/>
</dbReference>
<dbReference type="GO" id="GO:0015288">
    <property type="term" value="F:porin activity"/>
    <property type="evidence" value="ECO:0007669"/>
    <property type="project" value="UniProtKB-KW"/>
</dbReference>
<keyword evidence="3" id="KW-0813">Transport</keyword>
<keyword evidence="11 15" id="KW-0472">Membrane</keyword>
<evidence type="ECO:0000259" key="17">
    <source>
        <dbReference type="Pfam" id="PF02563"/>
    </source>
</evidence>
<keyword evidence="9" id="KW-0406">Ion transport</keyword>
<organism evidence="19 20">
    <name type="scientific">Candidatus Tidjanibacter faecipullorum</name>
    <dbReference type="NCBI Taxonomy" id="2838766"/>
    <lineage>
        <taxon>Bacteria</taxon>
        <taxon>Pseudomonadati</taxon>
        <taxon>Bacteroidota</taxon>
        <taxon>Bacteroidia</taxon>
        <taxon>Bacteroidales</taxon>
        <taxon>Rikenellaceae</taxon>
        <taxon>Tidjanibacter</taxon>
    </lineage>
</organism>
<keyword evidence="10" id="KW-0626">Porin</keyword>
<protein>
    <submittedName>
        <fullName evidence="19">Polysaccharide biosynthesis/export family protein</fullName>
    </submittedName>
</protein>
<sequence>MVVQRALILIASALLLISCGSAKNIAYLQDAASGEMADINTYTNIIKPGDLLSIVVSSSRPELAVPFNLYSVRQQMSTTATQQATQRQELEGYTVNTEGDIDFPTLGQLHVAGMTRNELAEMLKGMLMQYMPDPIVTINFLNFNITVIGEVARPGNFKITGDRVSLLEALGMAGDMTEFGDRENVMVIRENAGVREVARLNIKSKKIFDSPYYYLQQNDVVVVDPIDARARETSAFQMNFPTIVSLGSFASSLAMLIYYITIVSGRY</sequence>
<name>A0A9D2DDD4_9BACT</name>
<accession>A0A9D2DDD4</accession>
<evidence type="ECO:0000256" key="6">
    <source>
        <dbReference type="ARBA" id="ARBA00022692"/>
    </source>
</evidence>
<dbReference type="GO" id="GO:0015159">
    <property type="term" value="F:polysaccharide transmembrane transporter activity"/>
    <property type="evidence" value="ECO:0007669"/>
    <property type="project" value="InterPro"/>
</dbReference>
<keyword evidence="14" id="KW-0449">Lipoprotein</keyword>
<evidence type="ECO:0000256" key="11">
    <source>
        <dbReference type="ARBA" id="ARBA00023136"/>
    </source>
</evidence>
<evidence type="ECO:0000256" key="8">
    <source>
        <dbReference type="ARBA" id="ARBA00023047"/>
    </source>
</evidence>
<evidence type="ECO:0000256" key="13">
    <source>
        <dbReference type="ARBA" id="ARBA00023237"/>
    </source>
</evidence>
<evidence type="ECO:0000256" key="14">
    <source>
        <dbReference type="ARBA" id="ARBA00023288"/>
    </source>
</evidence>
<keyword evidence="15" id="KW-1133">Transmembrane helix</keyword>
<feature type="domain" description="Polysaccharide export protein N-terminal" evidence="17">
    <location>
        <begin position="42"/>
        <end position="139"/>
    </location>
</feature>
<keyword evidence="12" id="KW-0564">Palmitate</keyword>
<dbReference type="InterPro" id="IPR003715">
    <property type="entry name" value="Poly_export_N"/>
</dbReference>
<feature type="chain" id="PRO_5039643747" evidence="16">
    <location>
        <begin position="23"/>
        <end position="267"/>
    </location>
</feature>
<evidence type="ECO:0000313" key="19">
    <source>
        <dbReference type="EMBL" id="HIZ14868.1"/>
    </source>
</evidence>
<evidence type="ECO:0000256" key="9">
    <source>
        <dbReference type="ARBA" id="ARBA00023065"/>
    </source>
</evidence>
<evidence type="ECO:0000256" key="1">
    <source>
        <dbReference type="ARBA" id="ARBA00004571"/>
    </source>
</evidence>
<keyword evidence="6 15" id="KW-0812">Transmembrane</keyword>
<dbReference type="AlphaFoldDB" id="A0A9D2DDD4"/>
<dbReference type="GO" id="GO:0046930">
    <property type="term" value="C:pore complex"/>
    <property type="evidence" value="ECO:0007669"/>
    <property type="project" value="UniProtKB-KW"/>
</dbReference>
<evidence type="ECO:0000256" key="3">
    <source>
        <dbReference type="ARBA" id="ARBA00022448"/>
    </source>
</evidence>
<feature type="domain" description="SLBB" evidence="18">
    <location>
        <begin position="145"/>
        <end position="223"/>
    </location>
</feature>
<dbReference type="PANTHER" id="PTHR33619">
    <property type="entry name" value="POLYSACCHARIDE EXPORT PROTEIN GFCE-RELATED"/>
    <property type="match status" value="1"/>
</dbReference>
<evidence type="ECO:0000256" key="4">
    <source>
        <dbReference type="ARBA" id="ARBA00022452"/>
    </source>
</evidence>
<comment type="subcellular location">
    <subcellularLocation>
        <location evidence="1">Cell outer membrane</location>
        <topology evidence="1">Multi-pass membrane protein</topology>
    </subcellularLocation>
</comment>
<reference evidence="19" key="1">
    <citation type="journal article" date="2021" name="PeerJ">
        <title>Extensive microbial diversity within the chicken gut microbiome revealed by metagenomics and culture.</title>
        <authorList>
            <person name="Gilroy R."/>
            <person name="Ravi A."/>
            <person name="Getino M."/>
            <person name="Pursley I."/>
            <person name="Horton D.L."/>
            <person name="Alikhan N.F."/>
            <person name="Baker D."/>
            <person name="Gharbi K."/>
            <person name="Hall N."/>
            <person name="Watson M."/>
            <person name="Adriaenssens E.M."/>
            <person name="Foster-Nyarko E."/>
            <person name="Jarju S."/>
            <person name="Secka A."/>
            <person name="Antonio M."/>
            <person name="Oren A."/>
            <person name="Chaudhuri R.R."/>
            <person name="La Ragione R."/>
            <person name="Hildebrand F."/>
            <person name="Pallen M.J."/>
        </authorList>
    </citation>
    <scope>NUCLEOTIDE SEQUENCE</scope>
    <source>
        <strain evidence="19">ChiHjej11B10-19426</strain>
    </source>
</reference>
<dbReference type="GO" id="GO:0006811">
    <property type="term" value="P:monoatomic ion transport"/>
    <property type="evidence" value="ECO:0007669"/>
    <property type="project" value="UniProtKB-KW"/>
</dbReference>